<accession>A0A1R3GHA0</accession>
<dbReference type="STRING" id="93759.A0A1R3GHA0"/>
<feature type="transmembrane region" description="Helical" evidence="2">
    <location>
        <begin position="20"/>
        <end position="37"/>
    </location>
</feature>
<evidence type="ECO:0000313" key="4">
    <source>
        <dbReference type="Proteomes" id="UP000187203"/>
    </source>
</evidence>
<gene>
    <name evidence="3" type="ORF">COLO4_35368</name>
</gene>
<dbReference type="OrthoDB" id="1928179at2759"/>
<organism evidence="3 4">
    <name type="scientific">Corchorus olitorius</name>
    <dbReference type="NCBI Taxonomy" id="93759"/>
    <lineage>
        <taxon>Eukaryota</taxon>
        <taxon>Viridiplantae</taxon>
        <taxon>Streptophyta</taxon>
        <taxon>Embryophyta</taxon>
        <taxon>Tracheophyta</taxon>
        <taxon>Spermatophyta</taxon>
        <taxon>Magnoliopsida</taxon>
        <taxon>eudicotyledons</taxon>
        <taxon>Gunneridae</taxon>
        <taxon>Pentapetalae</taxon>
        <taxon>rosids</taxon>
        <taxon>malvids</taxon>
        <taxon>Malvales</taxon>
        <taxon>Malvaceae</taxon>
        <taxon>Grewioideae</taxon>
        <taxon>Apeibeae</taxon>
        <taxon>Corchorus</taxon>
    </lineage>
</organism>
<keyword evidence="4" id="KW-1185">Reference proteome</keyword>
<reference evidence="4" key="1">
    <citation type="submission" date="2013-09" db="EMBL/GenBank/DDBJ databases">
        <title>Corchorus olitorius genome sequencing.</title>
        <authorList>
            <person name="Alam M."/>
            <person name="Haque M.S."/>
            <person name="Islam M.S."/>
            <person name="Emdad E.M."/>
            <person name="Islam M.M."/>
            <person name="Ahmed B."/>
            <person name="Halim A."/>
            <person name="Hossen Q.M.M."/>
            <person name="Hossain M.Z."/>
            <person name="Ahmed R."/>
            <person name="Khan M.M."/>
            <person name="Islam R."/>
            <person name="Rashid M.M."/>
            <person name="Khan S.A."/>
            <person name="Rahman M.S."/>
            <person name="Alam M."/>
            <person name="Yahiya A.S."/>
            <person name="Khan M.S."/>
            <person name="Azam M.S."/>
            <person name="Haque T."/>
            <person name="Lashkar M.Z.H."/>
            <person name="Akhand A.I."/>
            <person name="Morshed G."/>
            <person name="Roy S."/>
            <person name="Uddin K.S."/>
            <person name="Rabeya T."/>
            <person name="Hossain A.S."/>
            <person name="Chowdhury A."/>
            <person name="Snigdha A.R."/>
            <person name="Mortoza M.S."/>
            <person name="Matin S.A."/>
            <person name="Hoque S.M.E."/>
            <person name="Islam M.K."/>
            <person name="Roy D.K."/>
            <person name="Haider R."/>
            <person name="Moosa M.M."/>
            <person name="Elias S.M."/>
            <person name="Hasan A.M."/>
            <person name="Jahan S."/>
            <person name="Shafiuddin M."/>
            <person name="Mahmood N."/>
            <person name="Shommy N.S."/>
        </authorList>
    </citation>
    <scope>NUCLEOTIDE SEQUENCE [LARGE SCALE GENOMIC DNA]</scope>
    <source>
        <strain evidence="4">cv. O-4</strain>
    </source>
</reference>
<proteinExistence type="predicted"/>
<dbReference type="PANTHER" id="PTHR33700:SF25">
    <property type="entry name" value="TRANSMEMBRANE PROTEIN"/>
    <property type="match status" value="1"/>
</dbReference>
<sequence length="190" mass="21622">MLKQSASRNQRYKGFKVKHVLQICVLLALCIWLLNQVKNNYEKNGSGILHGAAMKLGRKDLDDPQVERSSSSNEHGEMEDVEGEEEVEEIKAEETEEDGRGGGDDEIDGRNREKAEEEVEDLIDEEDRDKENQIEDLSLLEEQTMTDGEEILQDPREEQDMKHDDASTTLMQNEIDTTGIAQMRRLTSVA</sequence>
<dbReference type="PANTHER" id="PTHR33700">
    <property type="entry name" value="MYB-LIKE PROTEIN X"/>
    <property type="match status" value="1"/>
</dbReference>
<feature type="compositionally biased region" description="Basic and acidic residues" evidence="1">
    <location>
        <begin position="153"/>
        <end position="165"/>
    </location>
</feature>
<feature type="region of interest" description="Disordered" evidence="1">
    <location>
        <begin position="61"/>
        <end position="165"/>
    </location>
</feature>
<keyword evidence="2" id="KW-0812">Transmembrane</keyword>
<evidence type="ECO:0000313" key="3">
    <source>
        <dbReference type="EMBL" id="OMO57463.1"/>
    </source>
</evidence>
<dbReference type="Proteomes" id="UP000187203">
    <property type="component" value="Unassembled WGS sequence"/>
</dbReference>
<evidence type="ECO:0000256" key="1">
    <source>
        <dbReference type="SAM" id="MobiDB-lite"/>
    </source>
</evidence>
<feature type="compositionally biased region" description="Acidic residues" evidence="1">
    <location>
        <begin position="77"/>
        <end position="88"/>
    </location>
</feature>
<evidence type="ECO:0000256" key="2">
    <source>
        <dbReference type="SAM" id="Phobius"/>
    </source>
</evidence>
<dbReference type="AlphaFoldDB" id="A0A1R3GHA0"/>
<dbReference type="EMBL" id="AWUE01022532">
    <property type="protein sequence ID" value="OMO57463.1"/>
    <property type="molecule type" value="Genomic_DNA"/>
</dbReference>
<comment type="caution">
    <text evidence="3">The sequence shown here is derived from an EMBL/GenBank/DDBJ whole genome shotgun (WGS) entry which is preliminary data.</text>
</comment>
<name>A0A1R3GHA0_9ROSI</name>
<protein>
    <submittedName>
        <fullName evidence="3">Uncharacterized protein</fullName>
    </submittedName>
</protein>
<feature type="compositionally biased region" description="Acidic residues" evidence="1">
    <location>
        <begin position="116"/>
        <end position="128"/>
    </location>
</feature>
<keyword evidence="2" id="KW-1133">Transmembrane helix</keyword>
<keyword evidence="2" id="KW-0472">Membrane</keyword>
<feature type="compositionally biased region" description="Basic and acidic residues" evidence="1">
    <location>
        <begin position="89"/>
        <end position="115"/>
    </location>
</feature>